<dbReference type="PANTHER" id="PTHR43304">
    <property type="entry name" value="PHYTOCHROME-LIKE PROTEIN CPH1"/>
    <property type="match status" value="1"/>
</dbReference>
<dbReference type="EMBL" id="JAJBZG010000001">
    <property type="protein sequence ID" value="MCB7480467.1"/>
    <property type="molecule type" value="Genomic_DNA"/>
</dbReference>
<keyword evidence="3" id="KW-0597">Phosphoprotein</keyword>
<dbReference type="Pfam" id="PF02518">
    <property type="entry name" value="HATPase_c"/>
    <property type="match status" value="1"/>
</dbReference>
<evidence type="ECO:0000256" key="3">
    <source>
        <dbReference type="ARBA" id="ARBA00022553"/>
    </source>
</evidence>
<feature type="domain" description="Histidine kinase" evidence="6">
    <location>
        <begin position="1"/>
        <end position="84"/>
    </location>
</feature>
<dbReference type="EC" id="2.7.13.3" evidence="2"/>
<dbReference type="PROSITE" id="PS50109">
    <property type="entry name" value="HIS_KIN"/>
    <property type="match status" value="1"/>
</dbReference>
<evidence type="ECO:0000313" key="8">
    <source>
        <dbReference type="Proteomes" id="UP001139414"/>
    </source>
</evidence>
<dbReference type="SUPFAM" id="SSF55874">
    <property type="entry name" value="ATPase domain of HSP90 chaperone/DNA topoisomerase II/histidine kinase"/>
    <property type="match status" value="1"/>
</dbReference>
<reference evidence="7" key="1">
    <citation type="submission" date="2021-10" db="EMBL/GenBank/DDBJ databases">
        <title>Gramella sp. ASW11-100T, isolated from marine sediment.</title>
        <authorList>
            <person name="Xia C."/>
        </authorList>
    </citation>
    <scope>NUCLEOTIDE SEQUENCE</scope>
    <source>
        <strain evidence="7">ASW11-100</strain>
    </source>
</reference>
<dbReference type="InterPro" id="IPR052162">
    <property type="entry name" value="Sensor_kinase/Photoreceptor"/>
</dbReference>
<evidence type="ECO:0000256" key="4">
    <source>
        <dbReference type="ARBA" id="ARBA00022679"/>
    </source>
</evidence>
<evidence type="ECO:0000313" key="7">
    <source>
        <dbReference type="EMBL" id="MCB7480467.1"/>
    </source>
</evidence>
<dbReference type="PANTHER" id="PTHR43304:SF1">
    <property type="entry name" value="PAC DOMAIN-CONTAINING PROTEIN"/>
    <property type="match status" value="1"/>
</dbReference>
<gene>
    <name evidence="7" type="ORF">LGQ90_04245</name>
</gene>
<protein>
    <recommendedName>
        <fullName evidence="2">histidine kinase</fullName>
        <ecNumber evidence="2">2.7.13.3</ecNumber>
    </recommendedName>
</protein>
<dbReference type="InterPro" id="IPR005467">
    <property type="entry name" value="His_kinase_dom"/>
</dbReference>
<dbReference type="Proteomes" id="UP001139414">
    <property type="component" value="Unassembled WGS sequence"/>
</dbReference>
<sequence length="85" mass="9668">MKLSTEKTANNVILEIGDNGLGIDLNKHRSKLFGMYKTFHTHKDSRGIGLFITKNQVEAMGGKIEVESELNKGTTFKIYFKYEKN</sequence>
<dbReference type="InterPro" id="IPR004358">
    <property type="entry name" value="Sig_transdc_His_kin-like_C"/>
</dbReference>
<name>A0A9X1LHI5_9FLAO</name>
<dbReference type="InterPro" id="IPR003594">
    <property type="entry name" value="HATPase_dom"/>
</dbReference>
<proteinExistence type="predicted"/>
<dbReference type="GO" id="GO:0004673">
    <property type="term" value="F:protein histidine kinase activity"/>
    <property type="evidence" value="ECO:0007669"/>
    <property type="project" value="UniProtKB-EC"/>
</dbReference>
<accession>A0A9X1LHI5</accession>
<organism evidence="7 8">
    <name type="scientific">Christiangramia sediminis</name>
    <dbReference type="NCBI Taxonomy" id="2881336"/>
    <lineage>
        <taxon>Bacteria</taxon>
        <taxon>Pseudomonadati</taxon>
        <taxon>Bacteroidota</taxon>
        <taxon>Flavobacteriia</taxon>
        <taxon>Flavobacteriales</taxon>
        <taxon>Flavobacteriaceae</taxon>
        <taxon>Christiangramia</taxon>
    </lineage>
</organism>
<dbReference type="InterPro" id="IPR036890">
    <property type="entry name" value="HATPase_C_sf"/>
</dbReference>
<evidence type="ECO:0000256" key="5">
    <source>
        <dbReference type="ARBA" id="ARBA00022777"/>
    </source>
</evidence>
<keyword evidence="4" id="KW-0808">Transferase</keyword>
<keyword evidence="5 7" id="KW-0418">Kinase</keyword>
<evidence type="ECO:0000256" key="1">
    <source>
        <dbReference type="ARBA" id="ARBA00000085"/>
    </source>
</evidence>
<dbReference type="Gene3D" id="3.30.565.10">
    <property type="entry name" value="Histidine kinase-like ATPase, C-terminal domain"/>
    <property type="match status" value="1"/>
</dbReference>
<comment type="caution">
    <text evidence="7">The sequence shown here is derived from an EMBL/GenBank/DDBJ whole genome shotgun (WGS) entry which is preliminary data.</text>
</comment>
<keyword evidence="8" id="KW-1185">Reference proteome</keyword>
<comment type="catalytic activity">
    <reaction evidence="1">
        <text>ATP + protein L-histidine = ADP + protein N-phospho-L-histidine.</text>
        <dbReference type="EC" id="2.7.13.3"/>
    </reaction>
</comment>
<evidence type="ECO:0000259" key="6">
    <source>
        <dbReference type="PROSITE" id="PS50109"/>
    </source>
</evidence>
<dbReference type="AlphaFoldDB" id="A0A9X1LHI5"/>
<dbReference type="PRINTS" id="PR00344">
    <property type="entry name" value="BCTRLSENSOR"/>
</dbReference>
<evidence type="ECO:0000256" key="2">
    <source>
        <dbReference type="ARBA" id="ARBA00012438"/>
    </source>
</evidence>